<evidence type="ECO:0000313" key="2">
    <source>
        <dbReference type="Proteomes" id="UP000236291"/>
    </source>
</evidence>
<feature type="non-terminal residue" evidence="1">
    <location>
        <position position="1"/>
    </location>
</feature>
<reference evidence="1 2" key="2">
    <citation type="journal article" date="2017" name="Front. Plant Sci.">
        <title>Gene Classification and Mining of Molecular Markers Useful in Red Clover (Trifolium pratense) Breeding.</title>
        <authorList>
            <person name="Istvanek J."/>
            <person name="Dluhosova J."/>
            <person name="Dluhos P."/>
            <person name="Patkova L."/>
            <person name="Nedelnik J."/>
            <person name="Repkova J."/>
        </authorList>
    </citation>
    <scope>NUCLEOTIDE SEQUENCE [LARGE SCALE GENOMIC DNA]</scope>
    <source>
        <strain evidence="2">cv. Tatra</strain>
        <tissue evidence="1">Young leaves</tissue>
    </source>
</reference>
<organism evidence="1 2">
    <name type="scientific">Trifolium pratense</name>
    <name type="common">Red clover</name>
    <dbReference type="NCBI Taxonomy" id="57577"/>
    <lineage>
        <taxon>Eukaryota</taxon>
        <taxon>Viridiplantae</taxon>
        <taxon>Streptophyta</taxon>
        <taxon>Embryophyta</taxon>
        <taxon>Tracheophyta</taxon>
        <taxon>Spermatophyta</taxon>
        <taxon>Magnoliopsida</taxon>
        <taxon>eudicotyledons</taxon>
        <taxon>Gunneridae</taxon>
        <taxon>Pentapetalae</taxon>
        <taxon>rosids</taxon>
        <taxon>fabids</taxon>
        <taxon>Fabales</taxon>
        <taxon>Fabaceae</taxon>
        <taxon>Papilionoideae</taxon>
        <taxon>50 kb inversion clade</taxon>
        <taxon>NPAAA clade</taxon>
        <taxon>Hologalegina</taxon>
        <taxon>IRL clade</taxon>
        <taxon>Trifolieae</taxon>
        <taxon>Trifolium</taxon>
    </lineage>
</organism>
<dbReference type="AlphaFoldDB" id="A0A2K3KNJ0"/>
<proteinExistence type="predicted"/>
<gene>
    <name evidence="1" type="ORF">L195_g063697</name>
</gene>
<dbReference type="EMBL" id="ASHM01216725">
    <property type="protein sequence ID" value="PNX67822.1"/>
    <property type="molecule type" value="Genomic_DNA"/>
</dbReference>
<reference evidence="1 2" key="1">
    <citation type="journal article" date="2014" name="Am. J. Bot.">
        <title>Genome assembly and annotation for red clover (Trifolium pratense; Fabaceae).</title>
        <authorList>
            <person name="Istvanek J."/>
            <person name="Jaros M."/>
            <person name="Krenek A."/>
            <person name="Repkova J."/>
        </authorList>
    </citation>
    <scope>NUCLEOTIDE SEQUENCE [LARGE SCALE GENOMIC DNA]</scope>
    <source>
        <strain evidence="2">cv. Tatra</strain>
        <tissue evidence="1">Young leaves</tissue>
    </source>
</reference>
<protein>
    <submittedName>
        <fullName evidence="1">Uncharacterized protein</fullName>
    </submittedName>
</protein>
<comment type="caution">
    <text evidence="1">The sequence shown here is derived from an EMBL/GenBank/DDBJ whole genome shotgun (WGS) entry which is preliminary data.</text>
</comment>
<evidence type="ECO:0000313" key="1">
    <source>
        <dbReference type="EMBL" id="PNX67822.1"/>
    </source>
</evidence>
<accession>A0A2K3KNJ0</accession>
<name>A0A2K3KNJ0_TRIPR</name>
<sequence length="41" mass="4520">GDLLSPTIDGRSMQLLPIEQTDEPDVNRLNVLMANSNAMHL</sequence>
<dbReference type="Proteomes" id="UP000236291">
    <property type="component" value="Unassembled WGS sequence"/>
</dbReference>